<evidence type="ECO:0000256" key="1">
    <source>
        <dbReference type="SAM" id="Phobius"/>
    </source>
</evidence>
<dbReference type="AlphaFoldDB" id="A0A9X1R3W2"/>
<dbReference type="RefSeq" id="WP_237608533.1">
    <property type="nucleotide sequence ID" value="NZ_JAIRBB010000008.1"/>
</dbReference>
<reference evidence="2" key="1">
    <citation type="submission" date="2021-09" db="EMBL/GenBank/DDBJ databases">
        <title>Genome of Aequorivita sp. strain F64183.</title>
        <authorList>
            <person name="Wang Y."/>
        </authorList>
    </citation>
    <scope>NUCLEOTIDE SEQUENCE</scope>
    <source>
        <strain evidence="2">F64183</strain>
    </source>
</reference>
<protein>
    <submittedName>
        <fullName evidence="2">Uncharacterized protein</fullName>
    </submittedName>
</protein>
<keyword evidence="3" id="KW-1185">Reference proteome</keyword>
<dbReference type="EMBL" id="JAIRBB010000008">
    <property type="protein sequence ID" value="MCG2431432.1"/>
    <property type="molecule type" value="Genomic_DNA"/>
</dbReference>
<name>A0A9X1R3W2_9FLAO</name>
<feature type="transmembrane region" description="Helical" evidence="1">
    <location>
        <begin position="23"/>
        <end position="45"/>
    </location>
</feature>
<proteinExistence type="predicted"/>
<dbReference type="Proteomes" id="UP001139462">
    <property type="component" value="Unassembled WGS sequence"/>
</dbReference>
<comment type="caution">
    <text evidence="2">The sequence shown here is derived from an EMBL/GenBank/DDBJ whole genome shotgun (WGS) entry which is preliminary data.</text>
</comment>
<organism evidence="2 3">
    <name type="scientific">Aequorivita xiaoshiensis</name>
    <dbReference type="NCBI Taxonomy" id="2874476"/>
    <lineage>
        <taxon>Bacteria</taxon>
        <taxon>Pseudomonadati</taxon>
        <taxon>Bacteroidota</taxon>
        <taxon>Flavobacteriia</taxon>
        <taxon>Flavobacteriales</taxon>
        <taxon>Flavobacteriaceae</taxon>
        <taxon>Aequorivita</taxon>
    </lineage>
</organism>
<gene>
    <name evidence="2" type="ORF">K8344_09900</name>
</gene>
<accession>A0A9X1R3W2</accession>
<sequence length="102" mass="12118">MPYTFDSKEDISLFIKSPMEIDFTILFIAILTLIISGMLWWHYIVRKMAMQIHSQIKEKINIAIKQHSNQLDFRAKKLDNYNFLIHNLEQALIIQPEITLKI</sequence>
<keyword evidence="1" id="KW-0812">Transmembrane</keyword>
<evidence type="ECO:0000313" key="2">
    <source>
        <dbReference type="EMBL" id="MCG2431432.1"/>
    </source>
</evidence>
<keyword evidence="1" id="KW-0472">Membrane</keyword>
<keyword evidence="1" id="KW-1133">Transmembrane helix</keyword>
<evidence type="ECO:0000313" key="3">
    <source>
        <dbReference type="Proteomes" id="UP001139462"/>
    </source>
</evidence>